<dbReference type="Proteomes" id="UP001596098">
    <property type="component" value="Unassembled WGS sequence"/>
</dbReference>
<evidence type="ECO:0000313" key="3">
    <source>
        <dbReference type="Proteomes" id="UP001596098"/>
    </source>
</evidence>
<dbReference type="Gene3D" id="3.60.21.10">
    <property type="match status" value="1"/>
</dbReference>
<evidence type="ECO:0000259" key="1">
    <source>
        <dbReference type="Pfam" id="PF00149"/>
    </source>
</evidence>
<accession>A0ABW1QSE8</accession>
<gene>
    <name evidence="2" type="ORF">ACFPWU_01845</name>
</gene>
<protein>
    <submittedName>
        <fullName evidence="2">Metallophosphoesterase</fullName>
    </submittedName>
</protein>
<evidence type="ECO:0000313" key="2">
    <source>
        <dbReference type="EMBL" id="MFC6152407.1"/>
    </source>
</evidence>
<feature type="domain" description="Calcineurin-like phosphoesterase" evidence="1">
    <location>
        <begin position="1"/>
        <end position="206"/>
    </location>
</feature>
<dbReference type="RefSeq" id="WP_164878762.1">
    <property type="nucleotide sequence ID" value="NZ_CP034929.1"/>
</dbReference>
<proteinExistence type="predicted"/>
<dbReference type="EMBL" id="JBHSQI010000001">
    <property type="protein sequence ID" value="MFC6152407.1"/>
    <property type="molecule type" value="Genomic_DNA"/>
</dbReference>
<dbReference type="InterPro" id="IPR029052">
    <property type="entry name" value="Metallo-depent_PP-like"/>
</dbReference>
<dbReference type="InterPro" id="IPR004843">
    <property type="entry name" value="Calcineurin-like_PHP"/>
</dbReference>
<organism evidence="2 3">
    <name type="scientific">Nocardioides yefusunii</name>
    <dbReference type="NCBI Taxonomy" id="2500546"/>
    <lineage>
        <taxon>Bacteria</taxon>
        <taxon>Bacillati</taxon>
        <taxon>Actinomycetota</taxon>
        <taxon>Actinomycetes</taxon>
        <taxon>Propionibacteriales</taxon>
        <taxon>Nocardioidaceae</taxon>
        <taxon>Nocardioides</taxon>
    </lineage>
</organism>
<dbReference type="Pfam" id="PF00149">
    <property type="entry name" value="Metallophos"/>
    <property type="match status" value="1"/>
</dbReference>
<reference evidence="3" key="1">
    <citation type="journal article" date="2019" name="Int. J. Syst. Evol. Microbiol.">
        <title>The Global Catalogue of Microorganisms (GCM) 10K type strain sequencing project: providing services to taxonomists for standard genome sequencing and annotation.</title>
        <authorList>
            <consortium name="The Broad Institute Genomics Platform"/>
            <consortium name="The Broad Institute Genome Sequencing Center for Infectious Disease"/>
            <person name="Wu L."/>
            <person name="Ma J."/>
        </authorList>
    </citation>
    <scope>NUCLEOTIDE SEQUENCE [LARGE SCALE GENOMIC DNA]</scope>
    <source>
        <strain evidence="3">DFY28</strain>
    </source>
</reference>
<name>A0ABW1QSE8_9ACTN</name>
<sequence>MGDVHGDAEHAGRLVDVAVGRGATCIVQVGDFGYWAHHPSGVEFLDTVDARSREAGVRWIFVDGNHDNVGHLRVHHTHLTEDGFVHVRDAIAYAPRGHVWTWHGLLFGALGGAVSTDKWERLNWEKRHRKPESLWFPDEETTDAEAQVLVDRIERLDVLLTHDKPRATDPWIHRKDTPDCWPNQDRIQRVVEALRPRLVVHGHLHYRYTDQIDHPEGDRTRVEGLGCDPAATPWQVSWSLNDAWLWVDLTRGLDDVLAGEPIRQARPRARRHVSGAETGE</sequence>
<dbReference type="SUPFAM" id="SSF56300">
    <property type="entry name" value="Metallo-dependent phosphatases"/>
    <property type="match status" value="1"/>
</dbReference>
<keyword evidence="3" id="KW-1185">Reference proteome</keyword>
<comment type="caution">
    <text evidence="2">The sequence shown here is derived from an EMBL/GenBank/DDBJ whole genome shotgun (WGS) entry which is preliminary data.</text>
</comment>
<dbReference type="CDD" id="cd00838">
    <property type="entry name" value="MPP_superfamily"/>
    <property type="match status" value="1"/>
</dbReference>